<dbReference type="EMBL" id="BDQI01000007">
    <property type="protein sequence ID" value="GAX52403.1"/>
    <property type="molecule type" value="Genomic_DNA"/>
</dbReference>
<reference evidence="3" key="1">
    <citation type="submission" date="2017-05" db="EMBL/GenBank/DDBJ databases">
        <title>Streptomyces olivochromogenes NBRC 3561 whole genome shotgun sequence.</title>
        <authorList>
            <person name="Dohra H."/>
            <person name="Kodani S."/>
        </authorList>
    </citation>
    <scope>NUCLEOTIDE SEQUENCE [LARGE SCALE GENOMIC DNA]</scope>
    <source>
        <strain evidence="3">NBRC 3561</strain>
    </source>
</reference>
<evidence type="ECO:0000313" key="2">
    <source>
        <dbReference type="EMBL" id="GAX52403.1"/>
    </source>
</evidence>
<name>A0A250VDX2_STROL</name>
<evidence type="ECO:0000313" key="3">
    <source>
        <dbReference type="Proteomes" id="UP000217446"/>
    </source>
</evidence>
<dbReference type="STRING" id="1963.AQJ27_14175"/>
<accession>A0A250VDX2</accession>
<evidence type="ECO:0000256" key="1">
    <source>
        <dbReference type="SAM" id="MobiDB-lite"/>
    </source>
</evidence>
<organism evidence="2 3">
    <name type="scientific">Streptomyces olivochromogenes</name>
    <dbReference type="NCBI Taxonomy" id="1963"/>
    <lineage>
        <taxon>Bacteria</taxon>
        <taxon>Bacillati</taxon>
        <taxon>Actinomycetota</taxon>
        <taxon>Actinomycetes</taxon>
        <taxon>Kitasatosporales</taxon>
        <taxon>Streptomycetaceae</taxon>
        <taxon>Streptomyces</taxon>
    </lineage>
</organism>
<sequence length="144" mass="14735">MTAPSRPPLKSITSTPAGPHVAPQPVDTTAVGEPKGAARQGVVSALPRSKRFPDGGARHDSGNPTPDQPGIRIYAPPVYRFPGDGARWSKRYGSTPTAAYACTCGHTDTATGPRGVAALVSDYDAHKAACTGTPATLTDGRTAA</sequence>
<dbReference type="AlphaFoldDB" id="A0A250VDX2"/>
<protein>
    <submittedName>
        <fullName evidence="2">Uncharacterized protein</fullName>
    </submittedName>
</protein>
<keyword evidence="3" id="KW-1185">Reference proteome</keyword>
<feature type="compositionally biased region" description="Basic and acidic residues" evidence="1">
    <location>
        <begin position="51"/>
        <end position="61"/>
    </location>
</feature>
<feature type="region of interest" description="Disordered" evidence="1">
    <location>
        <begin position="1"/>
        <end position="73"/>
    </location>
</feature>
<proteinExistence type="predicted"/>
<gene>
    <name evidence="2" type="ORF">SO3561_03917</name>
</gene>
<dbReference type="Proteomes" id="UP000217446">
    <property type="component" value="Unassembled WGS sequence"/>
</dbReference>
<comment type="caution">
    <text evidence="2">The sequence shown here is derived from an EMBL/GenBank/DDBJ whole genome shotgun (WGS) entry which is preliminary data.</text>
</comment>